<proteinExistence type="predicted"/>
<name>A0A2S5KQ12_9PROT</name>
<sequence>MKKPILALTLVSFLGLSSQQVLAGPPGPWGGHHGGGPGPIIGDILAGLVVTGMVMHIVNGITYYQDRDVWYRYDRPEDHYVVVAPPSQTVVVANNDGGSGVPFGSVYESLPPGAVAVIINGVQYFEKGGTLFLPSQQNGHQVYVVVRQ</sequence>
<evidence type="ECO:0000313" key="4">
    <source>
        <dbReference type="Proteomes" id="UP000238196"/>
    </source>
</evidence>
<evidence type="ECO:0000256" key="1">
    <source>
        <dbReference type="SAM" id="Phobius"/>
    </source>
</evidence>
<gene>
    <name evidence="3" type="ORF">C4K68_13420</name>
</gene>
<keyword evidence="2" id="KW-0732">Signal</keyword>
<keyword evidence="1" id="KW-1133">Transmembrane helix</keyword>
<reference evidence="3 4" key="1">
    <citation type="submission" date="2018-02" db="EMBL/GenBank/DDBJ databases">
        <title>novel marine gammaproteobacteria from coastal saline agro ecosystem.</title>
        <authorList>
            <person name="Krishnan R."/>
            <person name="Ramesh Kumar N."/>
        </authorList>
    </citation>
    <scope>NUCLEOTIDE SEQUENCE [LARGE SCALE GENOMIC DNA]</scope>
    <source>
        <strain evidence="3 4">228</strain>
    </source>
</reference>
<dbReference type="AlphaFoldDB" id="A0A2S5KQ12"/>
<accession>A0A2S5KQ12</accession>
<protein>
    <submittedName>
        <fullName evidence="3">Uncharacterized protein</fullName>
    </submittedName>
</protein>
<feature type="chain" id="PRO_5015548065" evidence="2">
    <location>
        <begin position="24"/>
        <end position="148"/>
    </location>
</feature>
<evidence type="ECO:0000313" key="3">
    <source>
        <dbReference type="EMBL" id="PPC76830.1"/>
    </source>
</evidence>
<comment type="caution">
    <text evidence="3">The sequence shown here is derived from an EMBL/GenBank/DDBJ whole genome shotgun (WGS) entry which is preliminary data.</text>
</comment>
<evidence type="ECO:0000256" key="2">
    <source>
        <dbReference type="SAM" id="SignalP"/>
    </source>
</evidence>
<feature type="transmembrane region" description="Helical" evidence="1">
    <location>
        <begin position="39"/>
        <end position="58"/>
    </location>
</feature>
<keyword evidence="1" id="KW-0812">Transmembrane</keyword>
<organism evidence="3 4">
    <name type="scientific">Proteobacteria bacterium 228</name>
    <dbReference type="NCBI Taxonomy" id="2083153"/>
    <lineage>
        <taxon>Bacteria</taxon>
        <taxon>Pseudomonadati</taxon>
        <taxon>Pseudomonadota</taxon>
    </lineage>
</organism>
<keyword evidence="1" id="KW-0472">Membrane</keyword>
<dbReference type="Proteomes" id="UP000238196">
    <property type="component" value="Unassembled WGS sequence"/>
</dbReference>
<dbReference type="EMBL" id="PRLP01000040">
    <property type="protein sequence ID" value="PPC76830.1"/>
    <property type="molecule type" value="Genomic_DNA"/>
</dbReference>
<dbReference type="OrthoDB" id="196716at2"/>
<feature type="signal peptide" evidence="2">
    <location>
        <begin position="1"/>
        <end position="23"/>
    </location>
</feature>